<evidence type="ECO:0000313" key="4">
    <source>
        <dbReference type="Proteomes" id="UP001320209"/>
    </source>
</evidence>
<reference evidence="3" key="1">
    <citation type="submission" date="2021-10" db="EMBL/GenBank/DDBJ databases">
        <title>Genome Sequence of The Candidatus Hydrogeosomobacter endosymbioticus, an Intracellular Bacterial Symbiont of the Anaerobic Ciliate GW7.</title>
        <authorList>
            <person name="Shiohama Y."/>
            <person name="Shinzato N."/>
        </authorList>
    </citation>
    <scope>NUCLEOTIDE SEQUENCE [LARGE SCALE GENOMIC DNA]</scope>
    <source>
        <strain evidence="3">200920</strain>
    </source>
</reference>
<feature type="region of interest" description="Disordered" evidence="1">
    <location>
        <begin position="327"/>
        <end position="348"/>
    </location>
</feature>
<keyword evidence="2" id="KW-0732">Signal</keyword>
<protein>
    <recommendedName>
        <fullName evidence="5">Secreted protein</fullName>
    </recommendedName>
</protein>
<organism evidence="3 4">
    <name type="scientific">Candidatus Hydrogenosomobacter endosymbioticus</name>
    <dbReference type="NCBI Taxonomy" id="2558174"/>
    <lineage>
        <taxon>Bacteria</taxon>
        <taxon>Pseudomonadati</taxon>
        <taxon>Pseudomonadota</taxon>
        <taxon>Alphaproteobacteria</taxon>
        <taxon>Holosporales</taxon>
        <taxon>Holosporaceae</taxon>
        <taxon>Candidatus Hydrogenosomobacter</taxon>
    </lineage>
</organism>
<feature type="compositionally biased region" description="Polar residues" evidence="1">
    <location>
        <begin position="327"/>
        <end position="338"/>
    </location>
</feature>
<keyword evidence="4" id="KW-1185">Reference proteome</keyword>
<dbReference type="EMBL" id="AP025225">
    <property type="protein sequence ID" value="BDB96164.1"/>
    <property type="molecule type" value="Genomic_DNA"/>
</dbReference>
<evidence type="ECO:0008006" key="5">
    <source>
        <dbReference type="Google" id="ProtNLM"/>
    </source>
</evidence>
<proteinExistence type="predicted"/>
<dbReference type="RefSeq" id="WP_236865656.1">
    <property type="nucleotide sequence ID" value="NZ_AP025225.1"/>
</dbReference>
<evidence type="ECO:0000256" key="2">
    <source>
        <dbReference type="SAM" id="SignalP"/>
    </source>
</evidence>
<evidence type="ECO:0000256" key="1">
    <source>
        <dbReference type="SAM" id="MobiDB-lite"/>
    </source>
</evidence>
<evidence type="ECO:0000313" key="3">
    <source>
        <dbReference type="EMBL" id="BDB96164.1"/>
    </source>
</evidence>
<accession>A0ABN6L2S4</accession>
<dbReference type="Proteomes" id="UP001320209">
    <property type="component" value="Chromosome"/>
</dbReference>
<feature type="chain" id="PRO_5045944648" description="Secreted protein" evidence="2">
    <location>
        <begin position="27"/>
        <end position="363"/>
    </location>
</feature>
<name>A0ABN6L2S4_9PROT</name>
<gene>
    <name evidence="3" type="ORF">HYD_2970</name>
</gene>
<feature type="signal peptide" evidence="2">
    <location>
        <begin position="1"/>
        <end position="26"/>
    </location>
</feature>
<sequence>MNTNKIRKIKLVFASAVFFVALCSPASSFGVKVRPEDVEYACEKVGTYKHYNGKYYLRERDSSSNERDSSSNECYDVHRLSEIMAEMINNKQTTKEIQRSLYLGSGTDYGLEIIITVIATAKEKRRSIIAKKREARAEIIGETPFQRGSCNHFRGRYRNYFRGQPYGINMRNLESDYSSQISNLSSLYTKIEQKFTTLEGYAERKFTPLEGYARQIIKSEDALREKIDTVILELNQIKNKQHFPQDTFNAREMPFSEKHEAQEQKIFSNIIMQDEFSHHIKCEKHEVQEQKPLINIKMGDITFSNSGTLITQPKNCSLDHTLEGNTGNIPLHSKTNTNDQHETSEESGGWFSTTMKWIKSLFN</sequence>